<protein>
    <submittedName>
        <fullName evidence="3">Uncharacterized protein</fullName>
    </submittedName>
</protein>
<dbReference type="Gene3D" id="1.10.530.40">
    <property type="match status" value="1"/>
</dbReference>
<evidence type="ECO:0000256" key="1">
    <source>
        <dbReference type="ARBA" id="ARBA00022529"/>
    </source>
</evidence>
<accession>A0ABZ0ZGL8</accession>
<keyword evidence="4" id="KW-1185">Reference proteome</keyword>
<dbReference type="EMBL" id="CP140635">
    <property type="protein sequence ID" value="WQN37750.1"/>
    <property type="molecule type" value="Genomic_DNA"/>
</dbReference>
<keyword evidence="2" id="KW-0081">Bacteriolytic enzyme</keyword>
<evidence type="ECO:0000256" key="2">
    <source>
        <dbReference type="ARBA" id="ARBA00022638"/>
    </source>
</evidence>
<dbReference type="RefSeq" id="WP_193445517.1">
    <property type="nucleotide sequence ID" value="NZ_BSOQ01000025.1"/>
</dbReference>
<sequence length="264" mass="29304">MSENDTQSEEFFGNTSLSAALADREANEINQEMLASLGIDFAPPNARGISQRPYDLIVNHETGGRRYYERVYGGRPVWPGENSGVTIGFGYDLGYVGANEFQFDWRSLGTAAVGELSRCVGKHGGNTEDASLKALTNAVRHIVIAWEQSEVVFKAVTVPKFSSLTTKSLSNTDDLTDDCYGSLVSLTFNRGASYGIAWNRDKDPIDRYKEMRAIKADMANREFGAIPVHIRAMKRIWKGKTIEAEMTKRREEEAALFEAGLRNA</sequence>
<evidence type="ECO:0000313" key="3">
    <source>
        <dbReference type="EMBL" id="WQN37750.1"/>
    </source>
</evidence>
<gene>
    <name evidence="3" type="ORF">U5G49_002889</name>
</gene>
<name>A0ABZ0ZGL8_9HYPH</name>
<proteinExistence type="predicted"/>
<organism evidence="3 4">
    <name type="scientific">Rhizobium indigoferae</name>
    <dbReference type="NCBI Taxonomy" id="158891"/>
    <lineage>
        <taxon>Bacteria</taxon>
        <taxon>Pseudomonadati</taxon>
        <taxon>Pseudomonadota</taxon>
        <taxon>Alphaproteobacteria</taxon>
        <taxon>Hyphomicrobiales</taxon>
        <taxon>Rhizobiaceae</taxon>
        <taxon>Rhizobium/Agrobacterium group</taxon>
        <taxon>Rhizobium</taxon>
    </lineage>
</organism>
<dbReference type="InterPro" id="IPR023347">
    <property type="entry name" value="Lysozyme_dom_sf"/>
</dbReference>
<reference evidence="3 4" key="1">
    <citation type="submission" date="2023-12" db="EMBL/GenBank/DDBJ databases">
        <authorList>
            <person name="Menendez E."/>
            <person name="Kaur S."/>
            <person name="Flores-Felix J.D."/>
            <person name="diCenzo G.C."/>
            <person name="Peix A."/>
            <person name="Velazquez E."/>
        </authorList>
    </citation>
    <scope>NUCLEOTIDE SEQUENCE [LARGE SCALE GENOMIC DNA]</scope>
    <source>
        <strain evidence="3 4">CIP 108029</strain>
    </source>
</reference>
<dbReference type="Proteomes" id="UP001322785">
    <property type="component" value="Chromosome"/>
</dbReference>
<evidence type="ECO:0000313" key="4">
    <source>
        <dbReference type="Proteomes" id="UP001322785"/>
    </source>
</evidence>
<keyword evidence="1" id="KW-0929">Antimicrobial</keyword>